<dbReference type="EnsemblMetazoa" id="AMEC020657-RA">
    <property type="protein sequence ID" value="AMEC020657-PA"/>
    <property type="gene ID" value="AMEC020657"/>
</dbReference>
<evidence type="ECO:0000313" key="4">
    <source>
        <dbReference type="Proteomes" id="UP000075902"/>
    </source>
</evidence>
<keyword evidence="1" id="KW-1133">Transmembrane helix</keyword>
<keyword evidence="1" id="KW-0812">Transmembrane</keyword>
<proteinExistence type="predicted"/>
<reference evidence="3" key="2">
    <citation type="submission" date="2020-05" db="UniProtKB">
        <authorList>
            <consortium name="EnsemblMetazoa"/>
        </authorList>
    </citation>
    <scope>IDENTIFICATION</scope>
    <source>
        <strain evidence="3">CM1001059</strain>
    </source>
</reference>
<dbReference type="Proteomes" id="UP000075902">
    <property type="component" value="Unassembled WGS sequence"/>
</dbReference>
<organism evidence="3 4">
    <name type="scientific">Anopheles melas</name>
    <dbReference type="NCBI Taxonomy" id="34690"/>
    <lineage>
        <taxon>Eukaryota</taxon>
        <taxon>Metazoa</taxon>
        <taxon>Ecdysozoa</taxon>
        <taxon>Arthropoda</taxon>
        <taxon>Hexapoda</taxon>
        <taxon>Insecta</taxon>
        <taxon>Pterygota</taxon>
        <taxon>Neoptera</taxon>
        <taxon>Endopterygota</taxon>
        <taxon>Diptera</taxon>
        <taxon>Nematocera</taxon>
        <taxon>Culicoidea</taxon>
        <taxon>Culicidae</taxon>
        <taxon>Anophelinae</taxon>
        <taxon>Anopheles</taxon>
    </lineage>
</organism>
<feature type="signal peptide" evidence="2">
    <location>
        <begin position="1"/>
        <end position="24"/>
    </location>
</feature>
<accession>A0A182UHT5</accession>
<evidence type="ECO:0000256" key="1">
    <source>
        <dbReference type="SAM" id="Phobius"/>
    </source>
</evidence>
<dbReference type="GO" id="GO:0016020">
    <property type="term" value="C:membrane"/>
    <property type="evidence" value="ECO:0007669"/>
    <property type="project" value="TreeGrafter"/>
</dbReference>
<evidence type="ECO:0000256" key="2">
    <source>
        <dbReference type="SAM" id="SignalP"/>
    </source>
</evidence>
<dbReference type="PANTHER" id="PTHR21879">
    <property type="entry name" value="FI03362P-RELATED-RELATED"/>
    <property type="match status" value="1"/>
</dbReference>
<name>A0A182UHT5_9DIPT</name>
<dbReference type="InterPro" id="IPR012464">
    <property type="entry name" value="DUF1676"/>
</dbReference>
<keyword evidence="4" id="KW-1185">Reference proteome</keyword>
<protein>
    <submittedName>
        <fullName evidence="3">Uncharacterized protein</fullName>
    </submittedName>
</protein>
<dbReference type="AlphaFoldDB" id="A0A182UHT5"/>
<evidence type="ECO:0000313" key="3">
    <source>
        <dbReference type="EnsemblMetazoa" id="AMEC020657-PA"/>
    </source>
</evidence>
<dbReference type="Pfam" id="PF07898">
    <property type="entry name" value="DUF1676"/>
    <property type="match status" value="1"/>
</dbReference>
<feature type="transmembrane region" description="Helical" evidence="1">
    <location>
        <begin position="196"/>
        <end position="214"/>
    </location>
</feature>
<keyword evidence="1" id="KW-0472">Membrane</keyword>
<sequence length="284" mass="31365">MSLGYGAVAVGVLLLALACQGAVGEPDPGPAGAGTTPTKLDDYVLNTQSECYKSKRLLSCFKYRFSRYLWSFATGRMNWFASENQAVETTGGLKLVRLNEPKEDDVFPEARQISQYDSEIIKGAKFLQRSLNTFIASHGVQVGMGAESGARFMADDDFEARGKKQKQRKWSLILPLAVMLKLVHLKLLLKPILLGVGLIQVLLIAGGLLLFHFFRNTNICKIQPHVIHAHSHISSESSPELSYASYGAYPSYSASPYNAYSKDWASNRAYSGYSFLDAIDNHKI</sequence>
<feature type="chain" id="PRO_5008138274" evidence="2">
    <location>
        <begin position="25"/>
        <end position="284"/>
    </location>
</feature>
<dbReference type="PANTHER" id="PTHR21879:SF26">
    <property type="entry name" value="OSIRIS 1"/>
    <property type="match status" value="1"/>
</dbReference>
<reference evidence="4" key="1">
    <citation type="submission" date="2014-01" db="EMBL/GenBank/DDBJ databases">
        <title>The Genome Sequence of Anopheles melas CM1001059_A (V2).</title>
        <authorList>
            <consortium name="The Broad Institute Genomics Platform"/>
            <person name="Neafsey D.E."/>
            <person name="Besansky N."/>
            <person name="Howell P."/>
            <person name="Walton C."/>
            <person name="Young S.K."/>
            <person name="Zeng Q."/>
            <person name="Gargeya S."/>
            <person name="Fitzgerald M."/>
            <person name="Haas B."/>
            <person name="Abouelleil A."/>
            <person name="Allen A.W."/>
            <person name="Alvarado L."/>
            <person name="Arachchi H.M."/>
            <person name="Berlin A.M."/>
            <person name="Chapman S.B."/>
            <person name="Gainer-Dewar J."/>
            <person name="Goldberg J."/>
            <person name="Griggs A."/>
            <person name="Gujja S."/>
            <person name="Hansen M."/>
            <person name="Howarth C."/>
            <person name="Imamovic A."/>
            <person name="Ireland A."/>
            <person name="Larimer J."/>
            <person name="McCowan C."/>
            <person name="Murphy C."/>
            <person name="Pearson M."/>
            <person name="Poon T.W."/>
            <person name="Priest M."/>
            <person name="Roberts A."/>
            <person name="Saif S."/>
            <person name="Shea T."/>
            <person name="Sisk P."/>
            <person name="Sykes S."/>
            <person name="Wortman J."/>
            <person name="Nusbaum C."/>
            <person name="Birren B."/>
        </authorList>
    </citation>
    <scope>NUCLEOTIDE SEQUENCE [LARGE SCALE GENOMIC DNA]</scope>
    <source>
        <strain evidence="4">CM1001059</strain>
    </source>
</reference>
<dbReference type="VEuPathDB" id="VectorBase:AMEC020657"/>
<keyword evidence="2" id="KW-0732">Signal</keyword>